<dbReference type="EMBL" id="WFKJ01000010">
    <property type="protein sequence ID" value="KAB7891961.1"/>
    <property type="molecule type" value="Genomic_DNA"/>
</dbReference>
<evidence type="ECO:0000313" key="5">
    <source>
        <dbReference type="Proteomes" id="UP000472839"/>
    </source>
</evidence>
<evidence type="ECO:0000259" key="1">
    <source>
        <dbReference type="Pfam" id="PF20075"/>
    </source>
</evidence>
<keyword evidence="4" id="KW-1185">Reference proteome</keyword>
<name>A0A6L4WNW3_9BACT</name>
<gene>
    <name evidence="3" type="ORF">GBG18_05075</name>
    <name evidence="2" type="ORF">GBG19_14430</name>
</gene>
<organism evidence="2 5">
    <name type="scientific">Poseidonibacter ostreae</name>
    <dbReference type="NCBI Taxonomy" id="2654171"/>
    <lineage>
        <taxon>Bacteria</taxon>
        <taxon>Pseudomonadati</taxon>
        <taxon>Campylobacterota</taxon>
        <taxon>Epsilonproteobacteria</taxon>
        <taxon>Campylobacterales</taxon>
        <taxon>Arcobacteraceae</taxon>
        <taxon>Poseidonibacter</taxon>
    </lineage>
</organism>
<comment type="caution">
    <text evidence="2">The sequence shown here is derived from an EMBL/GenBank/DDBJ whole genome shotgun (WGS) entry which is preliminary data.</text>
</comment>
<sequence length="72" mass="8196">MSEDWNKKATGILKSILTRRNIQYPELATKLNAIGLDETQSSIASKISRGTFSFVFFIQCMKVLNIEEIKID</sequence>
<dbReference type="RefSeq" id="WP_152188982.1">
    <property type="nucleotide sequence ID" value="NZ_WFKI01000050.1"/>
</dbReference>
<dbReference type="Proteomes" id="UP000461010">
    <property type="component" value="Unassembled WGS sequence"/>
</dbReference>
<proteinExistence type="predicted"/>
<dbReference type="Pfam" id="PF20075">
    <property type="entry name" value="DUF6471"/>
    <property type="match status" value="1"/>
</dbReference>
<dbReference type="InterPro" id="IPR045526">
    <property type="entry name" value="DUF6471"/>
</dbReference>
<reference evidence="4 5" key="1">
    <citation type="submission" date="2019-10" db="EMBL/GenBank/DDBJ databases">
        <title>Poseidonibacter ostreae sp. nov., isolated from the gut of the Ostrea denselamellosa.</title>
        <authorList>
            <person name="Choi A."/>
        </authorList>
    </citation>
    <scope>NUCLEOTIDE SEQUENCE [LARGE SCALE GENOMIC DNA]</scope>
    <source>
        <strain evidence="2 5">SJOD-M-33</strain>
        <strain evidence="3 4">SJOD-M-5</strain>
    </source>
</reference>
<dbReference type="Proteomes" id="UP000472839">
    <property type="component" value="Unassembled WGS sequence"/>
</dbReference>
<evidence type="ECO:0000313" key="3">
    <source>
        <dbReference type="EMBL" id="KAB7891961.1"/>
    </source>
</evidence>
<evidence type="ECO:0000313" key="4">
    <source>
        <dbReference type="Proteomes" id="UP000461010"/>
    </source>
</evidence>
<dbReference type="AlphaFoldDB" id="A0A6L4WNW3"/>
<evidence type="ECO:0000313" key="2">
    <source>
        <dbReference type="EMBL" id="KAB7885283.1"/>
    </source>
</evidence>
<dbReference type="EMBL" id="WFKK01000061">
    <property type="protein sequence ID" value="KAB7885283.1"/>
    <property type="molecule type" value="Genomic_DNA"/>
</dbReference>
<accession>A0A6L4WNW3</accession>
<feature type="domain" description="DUF6471" evidence="1">
    <location>
        <begin position="5"/>
        <end position="69"/>
    </location>
</feature>
<protein>
    <recommendedName>
        <fullName evidence="1">DUF6471 domain-containing protein</fullName>
    </recommendedName>
</protein>